<dbReference type="AlphaFoldDB" id="A0A3N6SI13"/>
<proteinExistence type="predicted"/>
<reference evidence="2 3" key="1">
    <citation type="submission" date="2018-10" db="EMBL/GenBank/DDBJ databases">
        <title>Draft genome sequence for the type isolate of Erwinia psidii, agent causal of bacterial blight in guava (Psidium guajava) and wilt and die-back of Eucalyptus spp.</title>
        <authorList>
            <person name="Hermenegildo P.S."/>
            <person name="Santos S.A."/>
            <person name="Guimaraes L.M.S."/>
            <person name="Vidigal P.M.P."/>
            <person name="Pereira I.C."/>
            <person name="Badel J.L."/>
            <person name="Alfenas-Zerbini P."/>
            <person name="Ferreira M.A.S.V."/>
            <person name="Alfenas A.C."/>
        </authorList>
    </citation>
    <scope>NUCLEOTIDE SEQUENCE [LARGE SCALE GENOMIC DNA]</scope>
    <source>
        <strain evidence="2 3">IBSBF 435</strain>
    </source>
</reference>
<dbReference type="EMBL" id="RHHM01000002">
    <property type="protein sequence ID" value="RQM39583.1"/>
    <property type="molecule type" value="Genomic_DNA"/>
</dbReference>
<evidence type="ECO:0000256" key="1">
    <source>
        <dbReference type="SAM" id="MobiDB-lite"/>
    </source>
</evidence>
<dbReference type="RefSeq" id="WP_124231886.1">
    <property type="nucleotide sequence ID" value="NZ_RHHM01000002.1"/>
</dbReference>
<accession>A0A3N6SI13</accession>
<gene>
    <name evidence="2" type="ORF">EB241_03920</name>
</gene>
<feature type="compositionally biased region" description="Low complexity" evidence="1">
    <location>
        <begin position="38"/>
        <end position="55"/>
    </location>
</feature>
<evidence type="ECO:0000313" key="2">
    <source>
        <dbReference type="EMBL" id="RQM39583.1"/>
    </source>
</evidence>
<name>A0A3N6SI13_9GAMM</name>
<dbReference type="OrthoDB" id="6434521at2"/>
<feature type="compositionally biased region" description="Basic and acidic residues" evidence="1">
    <location>
        <begin position="71"/>
        <end position="84"/>
    </location>
</feature>
<keyword evidence="3" id="KW-1185">Reference proteome</keyword>
<evidence type="ECO:0000313" key="3">
    <source>
        <dbReference type="Proteomes" id="UP000279457"/>
    </source>
</evidence>
<dbReference type="Proteomes" id="UP000279457">
    <property type="component" value="Unassembled WGS sequence"/>
</dbReference>
<protein>
    <submittedName>
        <fullName evidence="2">Type III secretion system protein</fullName>
    </submittedName>
</protein>
<organism evidence="2 3">
    <name type="scientific">Erwinia psidii</name>
    <dbReference type="NCBI Taxonomy" id="69224"/>
    <lineage>
        <taxon>Bacteria</taxon>
        <taxon>Pseudomonadati</taxon>
        <taxon>Pseudomonadota</taxon>
        <taxon>Gammaproteobacteria</taxon>
        <taxon>Enterobacterales</taxon>
        <taxon>Erwiniaceae</taxon>
        <taxon>Erwinia</taxon>
    </lineage>
</organism>
<feature type="region of interest" description="Disordered" evidence="1">
    <location>
        <begin position="38"/>
        <end position="84"/>
    </location>
</feature>
<comment type="caution">
    <text evidence="2">The sequence shown here is derived from an EMBL/GenBank/DDBJ whole genome shotgun (WGS) entry which is preliminary data.</text>
</comment>
<sequence>MPLINDEFEPQPDIQRLSLQQALNVLMPIRRQRLNRAQRLQRQQQAGLQQAQTEQQAHEEQLVQDQQHYQQQRERLQQQSSKEKLTRHLNNEMSALQAVGQQQQQCHQAERACEKASFELEQATQWAREQQKAVEKLEYLSEHLEEA</sequence>